<comment type="similarity">
    <text evidence="1">Belongs to the 'GDSL' lipolytic enzyme family.</text>
</comment>
<dbReference type="Gene3D" id="3.40.50.1110">
    <property type="entry name" value="SGNH hydrolase"/>
    <property type="match status" value="3"/>
</dbReference>
<dbReference type="PANTHER" id="PTHR22835:SF166">
    <property type="entry name" value="GDSL-LIKE LIPASE_ACYLHYDROLASE FAMILY PROTEIN, EXPRESSED"/>
    <property type="match status" value="1"/>
</dbReference>
<evidence type="ECO:0000256" key="4">
    <source>
        <dbReference type="ARBA" id="ARBA00023180"/>
    </source>
</evidence>
<sequence>MAPAAPFPRRLLLSLLLGVLVVAIVAAADVESSAGGGGGRRHSPRRTRYSRVFSFGDSLTDTGNAAILPATAGGPFTRPPYGMTFYHHPTGRASDGRLALGLPEPTPYLAGKTAADFRRGVNFAVGGATALDPAFLKSRGMTSSVPVSLSNETRWFQDVLQLLGASAHEKHTTAASSIFYFGEIGFNDYSFALSTGNGSVDVAASLVPDIIAVIRSAVTAVIAAGARTMVVAGMIPIGCEPEMLALFPGGAGNYYDPASGCITRFNGLAELHNRELQRALHEIRRAHPGAIAALGLPEPTPYLAGKAAAEFRRGANFAVGGATALDPVFLKSRGITSFVPVSLGNETRWFEDVLHLLAGASAHQKHMIAASSVFYFGEIGFNDYSFALSAGNGTVEAAASLVPEIIAVIRSAVAAVIAAGARTVVVAGMIPIGCEPEMLALFPSGAGDYYDPASGCIARFNRLAELHNRELQRALHELRRAHPGAAAAILVVVMMTCPKMLTFGRKTTSRPEEKTPTLEKAIPKLNPSPRWIRVSYTPFSSVTVAASATTLAEPVTTGSISMTPFSPHLVAAAAALLGLLATAVAGGGTGAYTRVFSFGDSLTDTGNALHLPSTGGGGGPASRPPYGETFFRRPTGRASDGRLAVDFIVEALRLRHPAPYLAAGGETAAEFRHGVNFAVGGSTALPPEFYEGRGLKPFVPVSLANQTAWFDKVLQILGSSDHGRRKIMASSLFIVGEIGVNDYLVSLVGNLTVGEVETSVVPHIVAAIRSTVNEVIAAGATTVVVPGMIPLGCEPQLLALYQGGGGGGVAGDDYDPESGCMTRLNGLAEHHNRELRRAVAELRGAHPGASVVVAYADLYRAVADIVASPGRHGFGGAPLAACCGAGAGAYNFDMAAFCGAAGSTACADPSAYVSWDGVHFTEAANRHIACAVLEAGAPPAVSTAPMTWPAAAEAGRSRIGCS</sequence>
<dbReference type="Pfam" id="PF00657">
    <property type="entry name" value="Lipase_GDSL"/>
    <property type="match status" value="3"/>
</dbReference>
<dbReference type="SUPFAM" id="SSF52266">
    <property type="entry name" value="SGNH hydrolase"/>
    <property type="match status" value="1"/>
</dbReference>
<evidence type="ECO:0000256" key="2">
    <source>
        <dbReference type="ARBA" id="ARBA00022729"/>
    </source>
</evidence>
<evidence type="ECO:0000256" key="3">
    <source>
        <dbReference type="ARBA" id="ARBA00022801"/>
    </source>
</evidence>
<keyword evidence="2 6" id="KW-0732">Signal</keyword>
<evidence type="ECO:0000256" key="5">
    <source>
        <dbReference type="SAM" id="MobiDB-lite"/>
    </source>
</evidence>
<dbReference type="Proteomes" id="UP000026961">
    <property type="component" value="Chromosome 10"/>
</dbReference>
<evidence type="ECO:0000313" key="8">
    <source>
        <dbReference type="Proteomes" id="UP000026961"/>
    </source>
</evidence>
<dbReference type="CDD" id="cd01837">
    <property type="entry name" value="SGNH_plant_lipase_like"/>
    <property type="match status" value="1"/>
</dbReference>
<protein>
    <recommendedName>
        <fullName evidence="9">GDSL esterase/lipase</fullName>
    </recommendedName>
</protein>
<dbReference type="InterPro" id="IPR035669">
    <property type="entry name" value="SGNH_plant_lipase-like"/>
</dbReference>
<accession>A0A0E0BA18</accession>
<dbReference type="HOGENOM" id="CLU_002843_0_0_1"/>
<dbReference type="EnsemblPlants" id="OGLUM10G08550.1">
    <property type="protein sequence ID" value="OGLUM10G08550.1"/>
    <property type="gene ID" value="OGLUM10G08550"/>
</dbReference>
<evidence type="ECO:0000256" key="6">
    <source>
        <dbReference type="SAM" id="SignalP"/>
    </source>
</evidence>
<dbReference type="GO" id="GO:0016788">
    <property type="term" value="F:hydrolase activity, acting on ester bonds"/>
    <property type="evidence" value="ECO:0007669"/>
    <property type="project" value="InterPro"/>
</dbReference>
<keyword evidence="3" id="KW-0378">Hydrolase</keyword>
<dbReference type="Gramene" id="OGLUM10G08550.1">
    <property type="protein sequence ID" value="OGLUM10G08550.1"/>
    <property type="gene ID" value="OGLUM10G08550"/>
</dbReference>
<keyword evidence="4" id="KW-0325">Glycoprotein</keyword>
<evidence type="ECO:0000256" key="1">
    <source>
        <dbReference type="ARBA" id="ARBA00008668"/>
    </source>
</evidence>
<dbReference type="STRING" id="40148.A0A0E0BA18"/>
<keyword evidence="8" id="KW-1185">Reference proteome</keyword>
<feature type="signal peptide" evidence="6">
    <location>
        <begin position="1"/>
        <end position="27"/>
    </location>
</feature>
<organism evidence="7">
    <name type="scientific">Oryza glumipatula</name>
    <dbReference type="NCBI Taxonomy" id="40148"/>
    <lineage>
        <taxon>Eukaryota</taxon>
        <taxon>Viridiplantae</taxon>
        <taxon>Streptophyta</taxon>
        <taxon>Embryophyta</taxon>
        <taxon>Tracheophyta</taxon>
        <taxon>Spermatophyta</taxon>
        <taxon>Magnoliopsida</taxon>
        <taxon>Liliopsida</taxon>
        <taxon>Poales</taxon>
        <taxon>Poaceae</taxon>
        <taxon>BOP clade</taxon>
        <taxon>Oryzoideae</taxon>
        <taxon>Oryzeae</taxon>
        <taxon>Oryzinae</taxon>
        <taxon>Oryza</taxon>
    </lineage>
</organism>
<dbReference type="eggNOG" id="ENOG502QSMM">
    <property type="taxonomic scope" value="Eukaryota"/>
</dbReference>
<dbReference type="InterPro" id="IPR036514">
    <property type="entry name" value="SGNH_hydro_sf"/>
</dbReference>
<evidence type="ECO:0000313" key="7">
    <source>
        <dbReference type="EnsemblPlants" id="OGLUM10G08550.1"/>
    </source>
</evidence>
<name>A0A0E0BA18_9ORYZ</name>
<dbReference type="InterPro" id="IPR001087">
    <property type="entry name" value="GDSL"/>
</dbReference>
<reference evidence="7" key="1">
    <citation type="submission" date="2015-04" db="UniProtKB">
        <authorList>
            <consortium name="EnsemblPlants"/>
        </authorList>
    </citation>
    <scope>IDENTIFICATION</scope>
</reference>
<dbReference type="AlphaFoldDB" id="A0A0E0BA18"/>
<evidence type="ECO:0008006" key="9">
    <source>
        <dbReference type="Google" id="ProtNLM"/>
    </source>
</evidence>
<proteinExistence type="inferred from homology"/>
<dbReference type="PANTHER" id="PTHR22835">
    <property type="entry name" value="ZINC FINGER FYVE DOMAIN CONTAINING PROTEIN"/>
    <property type="match status" value="1"/>
</dbReference>
<feature type="region of interest" description="Disordered" evidence="5">
    <location>
        <begin position="609"/>
        <end position="634"/>
    </location>
</feature>
<reference evidence="7" key="2">
    <citation type="submission" date="2018-05" db="EMBL/GenBank/DDBJ databases">
        <title>OgluRS3 (Oryza glumaepatula Reference Sequence Version 3).</title>
        <authorList>
            <person name="Zhang J."/>
            <person name="Kudrna D."/>
            <person name="Lee S."/>
            <person name="Talag J."/>
            <person name="Welchert J."/>
            <person name="Wing R.A."/>
        </authorList>
    </citation>
    <scope>NUCLEOTIDE SEQUENCE [LARGE SCALE GENOMIC DNA]</scope>
</reference>
<feature type="chain" id="PRO_5002354494" description="GDSL esterase/lipase" evidence="6">
    <location>
        <begin position="28"/>
        <end position="962"/>
    </location>
</feature>